<dbReference type="InterPro" id="IPR017853">
    <property type="entry name" value="GH"/>
</dbReference>
<reference evidence="14" key="1">
    <citation type="submission" date="2020-10" db="EMBL/GenBank/DDBJ databases">
        <authorList>
            <person name="Roach M.J.R."/>
        </authorList>
    </citation>
    <scope>NUCLEOTIDE SEQUENCE</scope>
    <source>
        <strain evidence="14">CBS 1945</strain>
    </source>
</reference>
<comment type="pathway">
    <text evidence="2">Glycan metabolism; N-glycan metabolism.</text>
</comment>
<dbReference type="GO" id="GO:0030246">
    <property type="term" value="F:carbohydrate binding"/>
    <property type="evidence" value="ECO:0007669"/>
    <property type="project" value="InterPro"/>
</dbReference>
<evidence type="ECO:0000256" key="6">
    <source>
        <dbReference type="ARBA" id="ARBA00022824"/>
    </source>
</evidence>
<keyword evidence="7" id="KW-0325">Glycoprotein</keyword>
<evidence type="ECO:0000256" key="10">
    <source>
        <dbReference type="RuleBase" id="RU361185"/>
    </source>
</evidence>
<keyword evidence="5 10" id="KW-0378">Hydrolase</keyword>
<dbReference type="Pfam" id="PF13802">
    <property type="entry name" value="Gal_mutarotas_2"/>
    <property type="match status" value="1"/>
</dbReference>
<dbReference type="GeneID" id="62194454"/>
<dbReference type="PANTHER" id="PTHR22762">
    <property type="entry name" value="ALPHA-GLUCOSIDASE"/>
    <property type="match status" value="1"/>
</dbReference>
<dbReference type="PANTHER" id="PTHR22762:SF54">
    <property type="entry name" value="BCDNA.GH04962"/>
    <property type="match status" value="1"/>
</dbReference>
<dbReference type="OrthoDB" id="1334205at2759"/>
<comment type="similarity">
    <text evidence="3 10">Belongs to the glycosyl hydrolase 31 family.</text>
</comment>
<dbReference type="SUPFAM" id="SSF51011">
    <property type="entry name" value="Glycosyl hydrolase domain"/>
    <property type="match status" value="1"/>
</dbReference>
<dbReference type="SUPFAM" id="SSF74650">
    <property type="entry name" value="Galactose mutarotase-like"/>
    <property type="match status" value="1"/>
</dbReference>
<evidence type="ECO:0000256" key="7">
    <source>
        <dbReference type="ARBA" id="ARBA00023180"/>
    </source>
</evidence>
<sequence length="890" mass="102136">MPLRFLSKALTIIQDDHLGKVNAVLLKELNDGTYIDLALNISVITDYSLRVQVDEIDRQLSIAGNITSPVTETRYNETSYWAFKESPQNIAFKHSLQSDMLSLQYGHDNDHQYKAEIFLYPFKINLFYRNVLQLVLNEGNLLNVEHYRSRKSEEKEDSRDVLPEESTFDAYNDEFKDSKGDTLPFGPESVAADIDLIGFSHVYGIPEHADSLSLKDTSDTEPYRLFNVDIFEYPVQSKYPMYGSIPFMVGVKPEASVGIFWVNSADTYVDITKTALSYVDDKAIDPIEGVDFSSVSTHWMSENGILDVILIAKDTPSEVSSCYGALTGYVELPNIFSLGYHQSRWNYNDEKDVLSVANSFDEHEIPCDAIWLDIDYADGKKYFTWKPDMFPEPERMEAKLNETGKKLVVIVDPHFKTGYEISDQLMKRGIAIRNSDGKDAYKGHCWPGESVWIDTLNPNSQEYWEELFSNGSNLLGYSTNVHLWNDMNEPSIFNGPETSAPKDLLHYGNWEHRSVHNLFGLTYHEATYRSLVARNPSIRPFVLTRSFFAGSQRTCAMWTGDNIAKWEYLRESIRMCLTMNVAGFPFAGADVGGFFHNPDSELLVRWYQTGIWYPFFRAHSHIDSRRREPYLIEQPYQSYIREALLLRYKLMPLLYTQFRKSYKSGMPILKPLFYDRPENPGTYSIDDEFFLENLLVKPIMAQNQTSVSMYLPDDRKYYNFFNFTETLQGEGYHDGIRAALNEVPVYLREGSMIPTKERYRRSAKLMTYDPYTLYFATDENGNAKGQLYVDDGESFGYRDNGDYLELEMSVERGSRIQSKVVGGSGNGLFTSTLDSVRVERIILINCNATGNSVTVQQGEQRWAVDLIEENGYNIIRNPAVSINKDWAITL</sequence>
<dbReference type="Pfam" id="PF01055">
    <property type="entry name" value="Glyco_hydro_31_2nd"/>
    <property type="match status" value="1"/>
</dbReference>
<gene>
    <name evidence="14" type="ORF">FOA43_001053</name>
</gene>
<evidence type="ECO:0000259" key="13">
    <source>
        <dbReference type="Pfam" id="PF21365"/>
    </source>
</evidence>
<name>A0A875RNH8_EENNA</name>
<dbReference type="GO" id="GO:0005975">
    <property type="term" value="P:carbohydrate metabolic process"/>
    <property type="evidence" value="ECO:0007669"/>
    <property type="project" value="InterPro"/>
</dbReference>
<evidence type="ECO:0000259" key="12">
    <source>
        <dbReference type="Pfam" id="PF13802"/>
    </source>
</evidence>
<feature type="domain" description="Glycosyl hydrolase family 31 C-terminal" evidence="13">
    <location>
        <begin position="665"/>
        <end position="753"/>
    </location>
</feature>
<evidence type="ECO:0000259" key="11">
    <source>
        <dbReference type="Pfam" id="PF01055"/>
    </source>
</evidence>
<keyword evidence="8 10" id="KW-0326">Glycosidase</keyword>
<evidence type="ECO:0000256" key="5">
    <source>
        <dbReference type="ARBA" id="ARBA00022801"/>
    </source>
</evidence>
<evidence type="ECO:0000256" key="3">
    <source>
        <dbReference type="ARBA" id="ARBA00007806"/>
    </source>
</evidence>
<dbReference type="EMBL" id="CP064812">
    <property type="protein sequence ID" value="QPG73740.1"/>
    <property type="molecule type" value="Genomic_DNA"/>
</dbReference>
<dbReference type="Gene3D" id="3.20.20.80">
    <property type="entry name" value="Glycosidases"/>
    <property type="match status" value="1"/>
</dbReference>
<dbReference type="GO" id="GO:0006491">
    <property type="term" value="P:N-glycan processing"/>
    <property type="evidence" value="ECO:0007669"/>
    <property type="project" value="TreeGrafter"/>
</dbReference>
<evidence type="ECO:0000256" key="1">
    <source>
        <dbReference type="ARBA" id="ARBA00004240"/>
    </source>
</evidence>
<dbReference type="InterPro" id="IPR025887">
    <property type="entry name" value="Glyco_hydro_31_N_dom"/>
</dbReference>
<evidence type="ECO:0000256" key="2">
    <source>
        <dbReference type="ARBA" id="ARBA00004833"/>
    </source>
</evidence>
<dbReference type="GO" id="GO:0017177">
    <property type="term" value="C:glucosidase II complex"/>
    <property type="evidence" value="ECO:0007669"/>
    <property type="project" value="TreeGrafter"/>
</dbReference>
<evidence type="ECO:0000256" key="8">
    <source>
        <dbReference type="ARBA" id="ARBA00023295"/>
    </source>
</evidence>
<keyword evidence="15" id="KW-1185">Reference proteome</keyword>
<proteinExistence type="inferred from homology"/>
<accession>A0A875RNH8</accession>
<dbReference type="AlphaFoldDB" id="A0A875RNH8"/>
<dbReference type="InterPro" id="IPR013780">
    <property type="entry name" value="Glyco_hydro_b"/>
</dbReference>
<dbReference type="InterPro" id="IPR048395">
    <property type="entry name" value="Glyco_hydro_31_C"/>
</dbReference>
<dbReference type="InterPro" id="IPR011013">
    <property type="entry name" value="Gal_mutarotase_sf_dom"/>
</dbReference>
<dbReference type="CDD" id="cd14752">
    <property type="entry name" value="GH31_N"/>
    <property type="match status" value="1"/>
</dbReference>
<dbReference type="InterPro" id="IPR000322">
    <property type="entry name" value="Glyco_hydro_31_TIM"/>
</dbReference>
<evidence type="ECO:0000313" key="14">
    <source>
        <dbReference type="EMBL" id="QPG73740.1"/>
    </source>
</evidence>
<dbReference type="RefSeq" id="XP_038777305.1">
    <property type="nucleotide sequence ID" value="XM_038921377.1"/>
</dbReference>
<dbReference type="Gene3D" id="2.60.40.1760">
    <property type="entry name" value="glycosyl hydrolase (family 31)"/>
    <property type="match status" value="1"/>
</dbReference>
<organism evidence="14 15">
    <name type="scientific">Eeniella nana</name>
    <name type="common">Yeast</name>
    <name type="synonym">Brettanomyces nanus</name>
    <dbReference type="NCBI Taxonomy" id="13502"/>
    <lineage>
        <taxon>Eukaryota</taxon>
        <taxon>Fungi</taxon>
        <taxon>Dikarya</taxon>
        <taxon>Ascomycota</taxon>
        <taxon>Saccharomycotina</taxon>
        <taxon>Pichiomycetes</taxon>
        <taxon>Pichiales</taxon>
        <taxon>Pichiaceae</taxon>
        <taxon>Brettanomyces</taxon>
    </lineage>
</organism>
<dbReference type="KEGG" id="bnn:FOA43_001053"/>
<evidence type="ECO:0000313" key="15">
    <source>
        <dbReference type="Proteomes" id="UP000662931"/>
    </source>
</evidence>
<protein>
    <recommendedName>
        <fullName evidence="9">Glucosidase II subunit alpha</fullName>
    </recommendedName>
</protein>
<feature type="domain" description="Glycoside hydrolase family 31 N-terminal" evidence="12">
    <location>
        <begin position="39"/>
        <end position="270"/>
    </location>
</feature>
<dbReference type="Proteomes" id="UP000662931">
    <property type="component" value="Chromosome 1"/>
</dbReference>
<keyword evidence="6" id="KW-0256">Endoplasmic reticulum</keyword>
<keyword evidence="4" id="KW-0732">Signal</keyword>
<dbReference type="SUPFAM" id="SSF51445">
    <property type="entry name" value="(Trans)glycosidases"/>
    <property type="match status" value="1"/>
</dbReference>
<dbReference type="Gene3D" id="2.60.40.1180">
    <property type="entry name" value="Golgi alpha-mannosidase II"/>
    <property type="match status" value="2"/>
</dbReference>
<dbReference type="CDD" id="cd06603">
    <property type="entry name" value="GH31_GANC_GANAB_alpha"/>
    <property type="match status" value="1"/>
</dbReference>
<evidence type="ECO:0000256" key="4">
    <source>
        <dbReference type="ARBA" id="ARBA00022729"/>
    </source>
</evidence>
<comment type="subcellular location">
    <subcellularLocation>
        <location evidence="1">Endoplasmic reticulum</location>
    </subcellularLocation>
</comment>
<feature type="domain" description="Glycoside hydrolase family 31 TIM barrel" evidence="11">
    <location>
        <begin position="331"/>
        <end position="657"/>
    </location>
</feature>
<dbReference type="Pfam" id="PF21365">
    <property type="entry name" value="Glyco_hydro_31_3rd"/>
    <property type="match status" value="1"/>
</dbReference>
<evidence type="ECO:0000256" key="9">
    <source>
        <dbReference type="ARBA" id="ARBA00042895"/>
    </source>
</evidence>
<dbReference type="GO" id="GO:0090599">
    <property type="term" value="F:alpha-glucosidase activity"/>
    <property type="evidence" value="ECO:0007669"/>
    <property type="project" value="TreeGrafter"/>
</dbReference>